<organism evidence="1 2">
    <name type="scientific">Paenirhodobacter hankyongi</name>
    <dbReference type="NCBI Taxonomy" id="2294033"/>
    <lineage>
        <taxon>Bacteria</taxon>
        <taxon>Pseudomonadati</taxon>
        <taxon>Pseudomonadota</taxon>
        <taxon>Alphaproteobacteria</taxon>
        <taxon>Rhodobacterales</taxon>
        <taxon>Rhodobacter group</taxon>
        <taxon>Paenirhodobacter</taxon>
    </lineage>
</organism>
<protein>
    <submittedName>
        <fullName evidence="1">Uncharacterized protein</fullName>
    </submittedName>
</protein>
<name>A0A421BKJ4_9RHOB</name>
<comment type="caution">
    <text evidence="1">The sequence shown here is derived from an EMBL/GenBank/DDBJ whole genome shotgun (WGS) entry which is preliminary data.</text>
</comment>
<evidence type="ECO:0000313" key="1">
    <source>
        <dbReference type="EMBL" id="RLL63574.1"/>
    </source>
</evidence>
<dbReference type="Proteomes" id="UP000279673">
    <property type="component" value="Unassembled WGS sequence"/>
</dbReference>
<keyword evidence="2" id="KW-1185">Reference proteome</keyword>
<evidence type="ECO:0000313" key="2">
    <source>
        <dbReference type="Proteomes" id="UP000279673"/>
    </source>
</evidence>
<dbReference type="AlphaFoldDB" id="A0A421BKJ4"/>
<dbReference type="RefSeq" id="WP_121534444.1">
    <property type="nucleotide sequence ID" value="NZ_RCHI01000016.1"/>
</dbReference>
<gene>
    <name evidence="1" type="ORF">DYS74_14720</name>
</gene>
<dbReference type="EMBL" id="RCHI01000016">
    <property type="protein sequence ID" value="RLL63574.1"/>
    <property type="molecule type" value="Genomic_DNA"/>
</dbReference>
<reference evidence="1 2" key="1">
    <citation type="submission" date="2018-10" db="EMBL/GenBank/DDBJ databases">
        <title>Rhodobacter sp . BO-81.</title>
        <authorList>
            <person name="Im W.T."/>
        </authorList>
    </citation>
    <scope>NUCLEOTIDE SEQUENCE [LARGE SCALE GENOMIC DNA]</scope>
    <source>
        <strain evidence="1 2">BO-81</strain>
    </source>
</reference>
<sequence length="111" mass="11838">MPNVKLYVDEALWPAHKPALIAALPELRALLCRDLAVPPAACQVVIVPVWGLADQPAVNIELMILPRPERTAEKLRALGGELRALIGPVAGGASVAVRFASLDPETYVALK</sequence>
<proteinExistence type="predicted"/>
<accession>A0A421BKJ4</accession>